<evidence type="ECO:0000313" key="2">
    <source>
        <dbReference type="EMBL" id="KAK8723581.1"/>
    </source>
</evidence>
<name>A0AAW0W2V5_CHEQU</name>
<accession>A0AAW0W2V5</accession>
<keyword evidence="3" id="KW-1185">Reference proteome</keyword>
<protein>
    <submittedName>
        <fullName evidence="2">Uncharacterized protein</fullName>
    </submittedName>
</protein>
<organism evidence="2 3">
    <name type="scientific">Cherax quadricarinatus</name>
    <name type="common">Australian red claw crayfish</name>
    <dbReference type="NCBI Taxonomy" id="27406"/>
    <lineage>
        <taxon>Eukaryota</taxon>
        <taxon>Metazoa</taxon>
        <taxon>Ecdysozoa</taxon>
        <taxon>Arthropoda</taxon>
        <taxon>Crustacea</taxon>
        <taxon>Multicrustacea</taxon>
        <taxon>Malacostraca</taxon>
        <taxon>Eumalacostraca</taxon>
        <taxon>Eucarida</taxon>
        <taxon>Decapoda</taxon>
        <taxon>Pleocyemata</taxon>
        <taxon>Astacidea</taxon>
        <taxon>Parastacoidea</taxon>
        <taxon>Parastacidae</taxon>
        <taxon>Cherax</taxon>
    </lineage>
</organism>
<feature type="non-terminal residue" evidence="2">
    <location>
        <position position="1"/>
    </location>
</feature>
<feature type="chain" id="PRO_5043530668" evidence="1">
    <location>
        <begin position="18"/>
        <end position="175"/>
    </location>
</feature>
<sequence length="175" mass="19592">IRIHFCCLCCSSTLTLADHVESSTNFFTNCNFTFPLALSSTPTIPCPSAHLSFIPSSSLSNPPFSYPSVHCKISWLAYEEVPILQDCYFSLSSQTHCFYFQSLTYAGHRLGRGGVDPRNSLQVNSSNATDVHIDNFKPQYFPIHIFEEPLLQMTSIFIAHIYCGHFLLPSSTLTP</sequence>
<dbReference type="Proteomes" id="UP001445076">
    <property type="component" value="Unassembled WGS sequence"/>
</dbReference>
<comment type="caution">
    <text evidence="2">The sequence shown here is derived from an EMBL/GenBank/DDBJ whole genome shotgun (WGS) entry which is preliminary data.</text>
</comment>
<gene>
    <name evidence="2" type="ORF">OTU49_011443</name>
</gene>
<dbReference type="EMBL" id="JARKIK010000088">
    <property type="protein sequence ID" value="KAK8723581.1"/>
    <property type="molecule type" value="Genomic_DNA"/>
</dbReference>
<reference evidence="2 3" key="1">
    <citation type="journal article" date="2024" name="BMC Genomics">
        <title>Genome assembly of redclaw crayfish (Cherax quadricarinatus) provides insights into its immune adaptation and hypoxia tolerance.</title>
        <authorList>
            <person name="Liu Z."/>
            <person name="Zheng J."/>
            <person name="Li H."/>
            <person name="Fang K."/>
            <person name="Wang S."/>
            <person name="He J."/>
            <person name="Zhou D."/>
            <person name="Weng S."/>
            <person name="Chi M."/>
            <person name="Gu Z."/>
            <person name="He J."/>
            <person name="Li F."/>
            <person name="Wang M."/>
        </authorList>
    </citation>
    <scope>NUCLEOTIDE SEQUENCE [LARGE SCALE GENOMIC DNA]</scope>
    <source>
        <strain evidence="2">ZL_2023a</strain>
    </source>
</reference>
<proteinExistence type="predicted"/>
<keyword evidence="1" id="KW-0732">Signal</keyword>
<evidence type="ECO:0000313" key="3">
    <source>
        <dbReference type="Proteomes" id="UP001445076"/>
    </source>
</evidence>
<evidence type="ECO:0000256" key="1">
    <source>
        <dbReference type="SAM" id="SignalP"/>
    </source>
</evidence>
<dbReference type="AlphaFoldDB" id="A0AAW0W2V5"/>
<feature type="signal peptide" evidence="1">
    <location>
        <begin position="1"/>
        <end position="17"/>
    </location>
</feature>